<accession>A0AAV5PH60</accession>
<dbReference type="Proteomes" id="UP001165243">
    <property type="component" value="Unassembled WGS sequence"/>
</dbReference>
<evidence type="ECO:0000313" key="2">
    <source>
        <dbReference type="Proteomes" id="UP001165243"/>
    </source>
</evidence>
<proteinExistence type="predicted"/>
<reference evidence="1" key="1">
    <citation type="submission" date="2023-04" db="EMBL/GenBank/DDBJ databases">
        <title>Draft genome sequences of Lactobacillus delbrueckii subsp. bulgaricus ME-900 and ME-901 with improved acid tolerance.</title>
        <authorList>
            <person name="Ishida T."/>
            <person name="Yamamoto E."/>
            <person name="Koizumi A."/>
            <person name="Fujiwara S."/>
            <person name="Makino S."/>
            <person name="Kano H."/>
            <person name="Kimura K."/>
        </authorList>
    </citation>
    <scope>NUCLEOTIDE SEQUENCE</scope>
    <source>
        <strain evidence="1">ME-900</strain>
    </source>
</reference>
<gene>
    <name evidence="1" type="ORF">ME0900_17380</name>
</gene>
<comment type="caution">
    <text evidence="1">The sequence shown here is derived from an EMBL/GenBank/DDBJ whole genome shotgun (WGS) entry which is preliminary data.</text>
</comment>
<evidence type="ECO:0000313" key="1">
    <source>
        <dbReference type="EMBL" id="GMB87364.1"/>
    </source>
</evidence>
<protein>
    <submittedName>
        <fullName evidence="1">Uncharacterized protein</fullName>
    </submittedName>
</protein>
<sequence length="58" mass="6813">MTTIKESRLASLSDYSLFFQPSLFHESNSTKNWAFSPAYTMIDLLINGYCEWLRKDDE</sequence>
<dbReference type="EMBL" id="BSWK01000037">
    <property type="protein sequence ID" value="GMB87364.1"/>
    <property type="molecule type" value="Genomic_DNA"/>
</dbReference>
<name>A0AAV5PH60_LACDE</name>
<dbReference type="AlphaFoldDB" id="A0AAV5PH60"/>
<organism evidence="1 2">
    <name type="scientific">Lactobacillus delbrueckii subsp. bulgaricus</name>
    <dbReference type="NCBI Taxonomy" id="1585"/>
    <lineage>
        <taxon>Bacteria</taxon>
        <taxon>Bacillati</taxon>
        <taxon>Bacillota</taxon>
        <taxon>Bacilli</taxon>
        <taxon>Lactobacillales</taxon>
        <taxon>Lactobacillaceae</taxon>
        <taxon>Lactobacillus</taxon>
    </lineage>
</organism>